<evidence type="ECO:0000256" key="9">
    <source>
        <dbReference type="ARBA" id="ARBA00030923"/>
    </source>
</evidence>
<evidence type="ECO:0000313" key="13">
    <source>
        <dbReference type="Proteomes" id="UP000039046"/>
    </source>
</evidence>
<dbReference type="EMBL" id="CDHN01000003">
    <property type="protein sequence ID" value="CEJ90336.1"/>
    <property type="molecule type" value="Genomic_DNA"/>
</dbReference>
<dbReference type="GO" id="GO:0005829">
    <property type="term" value="C:cytosol"/>
    <property type="evidence" value="ECO:0007669"/>
    <property type="project" value="TreeGrafter"/>
</dbReference>
<gene>
    <name evidence="12" type="ORF">VHEMI06127</name>
</gene>
<dbReference type="InterPro" id="IPR015424">
    <property type="entry name" value="PyrdxlP-dep_Trfase"/>
</dbReference>
<dbReference type="PANTHER" id="PTHR11879">
    <property type="entry name" value="ASPARTATE AMINOTRANSFERASE"/>
    <property type="match status" value="1"/>
</dbReference>
<dbReference type="STRING" id="1531966.A0A0A1SZS5"/>
<dbReference type="HOGENOM" id="CLU_422838_0_0_1"/>
<feature type="domain" description="Aminotransferase class I/classII large" evidence="10">
    <location>
        <begin position="29"/>
        <end position="399"/>
    </location>
</feature>
<keyword evidence="6" id="KW-0808">Transferase</keyword>
<dbReference type="GO" id="GO:0004069">
    <property type="term" value="F:L-aspartate:2-oxoglutarate aminotransferase activity"/>
    <property type="evidence" value="ECO:0007669"/>
    <property type="project" value="UniProtKB-EC"/>
</dbReference>
<feature type="domain" description="HpcH/HpaI aldolase/citrate lyase" evidence="11">
    <location>
        <begin position="408"/>
        <end position="595"/>
    </location>
</feature>
<comment type="cofactor">
    <cofactor evidence="1">
        <name>pyridoxal 5'-phosphate</name>
        <dbReference type="ChEBI" id="CHEBI:597326"/>
    </cofactor>
</comment>
<organism evidence="12 13">
    <name type="scientific">[Torrubiella] hemipterigena</name>
    <dbReference type="NCBI Taxonomy" id="1531966"/>
    <lineage>
        <taxon>Eukaryota</taxon>
        <taxon>Fungi</taxon>
        <taxon>Dikarya</taxon>
        <taxon>Ascomycota</taxon>
        <taxon>Pezizomycotina</taxon>
        <taxon>Sordariomycetes</taxon>
        <taxon>Hypocreomycetidae</taxon>
        <taxon>Hypocreales</taxon>
        <taxon>Clavicipitaceae</taxon>
        <taxon>Clavicipitaceae incertae sedis</taxon>
        <taxon>'Torrubiella' clade</taxon>
    </lineage>
</organism>
<sequence length="648" mass="70640">MSLFDQVPTLPPDNGFALLEAFRADPFEKKVNLCPGIYQDESGQTWTLPSVKKARETLLGNPDLKHDISPLTGHPAFVSAARRIAFQDALESRHVTSMQTIAGTGANHIIAQLLSDVATPKTVWLSDPSWENHTKIWSHVNSKIEQRFYPYYNTETFALNDERILATLQEHAKKGDVVVLQACAHNPTGVDPSQEFWKKMAKLCHEKDIFPVFDLAYQGFATGDVLNDGWAIRYFAGYAGGDIEFAVAQSFSKTFGLYGERTGALHVVTRSEETANKVVGALKKICRAELTSTPGFGAKIVGTIMQDKELETQWYQDLKTMSDRLQDMRKKLYDQLTKRNTPGNWAHFLSDIGMFSMTGLSPTQLATLQDEYHIYMLPMGRLSFTGLTSSNVEYVAAAIHTAFGIKLSANPAVIQIAANSGFDALFIDLEHSTLSIDDASQLCWSGLQGGITPFVRVPGECGSGLVQRVLDGGAMGIIFPHMSSPEQAKEAVSICKYPPMGRRSMTGQLPVFGYKANAAQTVIRHSNDSASSVIVMIESKKGVDCAAEIAAVEGVDTLLVGSNDLAIELGVPGDFESTEFRSALETISEACKKNNKIMGLAGIYNQPNFHDWAVAKLGVRFILGQLDVGLIAAGAVQCFAALPVAKLP</sequence>
<dbReference type="AlphaFoldDB" id="A0A0A1SZS5"/>
<evidence type="ECO:0000256" key="4">
    <source>
        <dbReference type="ARBA" id="ARBA00012753"/>
    </source>
</evidence>
<evidence type="ECO:0000256" key="7">
    <source>
        <dbReference type="ARBA" id="ARBA00022723"/>
    </source>
</evidence>
<dbReference type="GO" id="GO:0006532">
    <property type="term" value="P:aspartate biosynthetic process"/>
    <property type="evidence" value="ECO:0007669"/>
    <property type="project" value="TreeGrafter"/>
</dbReference>
<dbReference type="InterPro" id="IPR015422">
    <property type="entry name" value="PyrdxlP-dep_Trfase_small"/>
</dbReference>
<name>A0A0A1SZS5_9HYPO</name>
<dbReference type="InterPro" id="IPR005000">
    <property type="entry name" value="Aldolase/citrate-lyase_domain"/>
</dbReference>
<comment type="similarity">
    <text evidence="2">Belongs to the class-I pyridoxal-phosphate-dependent aminotransferase family.</text>
</comment>
<comment type="subunit">
    <text evidence="3">Homodimer.</text>
</comment>
<keyword evidence="8" id="KW-0663">Pyridoxal phosphate</keyword>
<protein>
    <recommendedName>
        <fullName evidence="4">aspartate transaminase</fullName>
        <ecNumber evidence="4">2.6.1.1</ecNumber>
    </recommendedName>
    <alternativeName>
        <fullName evidence="9">Transaminase A</fullName>
    </alternativeName>
</protein>
<evidence type="ECO:0000256" key="1">
    <source>
        <dbReference type="ARBA" id="ARBA00001933"/>
    </source>
</evidence>
<accession>A0A0A1SZS5</accession>
<evidence type="ECO:0000256" key="3">
    <source>
        <dbReference type="ARBA" id="ARBA00011738"/>
    </source>
</evidence>
<dbReference type="InterPro" id="IPR015813">
    <property type="entry name" value="Pyrv/PenolPyrv_kinase-like_dom"/>
</dbReference>
<evidence type="ECO:0000256" key="8">
    <source>
        <dbReference type="ARBA" id="ARBA00022898"/>
    </source>
</evidence>
<keyword evidence="5" id="KW-0032">Aminotransferase</keyword>
<proteinExistence type="inferred from homology"/>
<evidence type="ECO:0000259" key="10">
    <source>
        <dbReference type="Pfam" id="PF00155"/>
    </source>
</evidence>
<dbReference type="GO" id="GO:0046872">
    <property type="term" value="F:metal ion binding"/>
    <property type="evidence" value="ECO:0007669"/>
    <property type="project" value="UniProtKB-KW"/>
</dbReference>
<dbReference type="Gene3D" id="3.90.1150.10">
    <property type="entry name" value="Aspartate Aminotransferase, domain 1"/>
    <property type="match status" value="1"/>
</dbReference>
<evidence type="ECO:0000256" key="2">
    <source>
        <dbReference type="ARBA" id="ARBA00007441"/>
    </source>
</evidence>
<dbReference type="Proteomes" id="UP000039046">
    <property type="component" value="Unassembled WGS sequence"/>
</dbReference>
<evidence type="ECO:0000313" key="12">
    <source>
        <dbReference type="EMBL" id="CEJ90336.1"/>
    </source>
</evidence>
<dbReference type="FunFam" id="3.90.1150.10:FF:000001">
    <property type="entry name" value="Aspartate aminotransferase"/>
    <property type="match status" value="1"/>
</dbReference>
<dbReference type="SUPFAM" id="SSF51621">
    <property type="entry name" value="Phosphoenolpyruvate/pyruvate domain"/>
    <property type="match status" value="1"/>
</dbReference>
<dbReference type="Gene3D" id="3.40.640.10">
    <property type="entry name" value="Type I PLP-dependent aspartate aminotransferase-like (Major domain)"/>
    <property type="match status" value="1"/>
</dbReference>
<dbReference type="Pfam" id="PF03328">
    <property type="entry name" value="HpcH_HpaI"/>
    <property type="match status" value="1"/>
</dbReference>
<dbReference type="PRINTS" id="PR00799">
    <property type="entry name" value="TRANSAMINASE"/>
</dbReference>
<dbReference type="GO" id="GO:0030170">
    <property type="term" value="F:pyridoxal phosphate binding"/>
    <property type="evidence" value="ECO:0007669"/>
    <property type="project" value="InterPro"/>
</dbReference>
<dbReference type="InterPro" id="IPR000796">
    <property type="entry name" value="Asp_trans"/>
</dbReference>
<dbReference type="EC" id="2.6.1.1" evidence="4"/>
<keyword evidence="7" id="KW-0479">Metal-binding</keyword>
<dbReference type="SUPFAM" id="SSF53383">
    <property type="entry name" value="PLP-dependent transferases"/>
    <property type="match status" value="1"/>
</dbReference>
<dbReference type="InterPro" id="IPR040442">
    <property type="entry name" value="Pyrv_kinase-like_dom_sf"/>
</dbReference>
<reference evidence="12 13" key="1">
    <citation type="journal article" date="2015" name="Genome Announc.">
        <title>Draft Genome Sequence and Gene Annotation of the Entomopathogenic Fungus Verticillium hemipterigenum.</title>
        <authorList>
            <person name="Horn F."/>
            <person name="Habel A."/>
            <person name="Scharf D.H."/>
            <person name="Dworschak J."/>
            <person name="Brakhage A.A."/>
            <person name="Guthke R."/>
            <person name="Hertweck C."/>
            <person name="Linde J."/>
        </authorList>
    </citation>
    <scope>NUCLEOTIDE SEQUENCE [LARGE SCALE GENOMIC DNA]</scope>
</reference>
<dbReference type="InterPro" id="IPR015421">
    <property type="entry name" value="PyrdxlP-dep_Trfase_major"/>
</dbReference>
<evidence type="ECO:0000259" key="11">
    <source>
        <dbReference type="Pfam" id="PF03328"/>
    </source>
</evidence>
<dbReference type="Gene3D" id="3.20.20.60">
    <property type="entry name" value="Phosphoenolpyruvate-binding domains"/>
    <property type="match status" value="1"/>
</dbReference>
<dbReference type="OrthoDB" id="550424at2759"/>
<evidence type="ECO:0000256" key="6">
    <source>
        <dbReference type="ARBA" id="ARBA00022679"/>
    </source>
</evidence>
<evidence type="ECO:0000256" key="5">
    <source>
        <dbReference type="ARBA" id="ARBA00022576"/>
    </source>
</evidence>
<keyword evidence="13" id="KW-1185">Reference proteome</keyword>
<dbReference type="CDD" id="cd00609">
    <property type="entry name" value="AAT_like"/>
    <property type="match status" value="1"/>
</dbReference>
<dbReference type="PANTHER" id="PTHR11879:SF20">
    <property type="entry name" value="ASPARTATE AMINOTRANSFERASE"/>
    <property type="match status" value="1"/>
</dbReference>
<dbReference type="InterPro" id="IPR004839">
    <property type="entry name" value="Aminotransferase_I/II_large"/>
</dbReference>
<dbReference type="Pfam" id="PF00155">
    <property type="entry name" value="Aminotran_1_2"/>
    <property type="match status" value="1"/>
</dbReference>